<evidence type="ECO:0000313" key="4">
    <source>
        <dbReference type="EMBL" id="VEL33868.1"/>
    </source>
</evidence>
<keyword evidence="1" id="KW-0479">Metal-binding</keyword>
<reference evidence="4" key="1">
    <citation type="submission" date="2018-11" db="EMBL/GenBank/DDBJ databases">
        <authorList>
            <consortium name="Pathogen Informatics"/>
        </authorList>
    </citation>
    <scope>NUCLEOTIDE SEQUENCE</scope>
</reference>
<dbReference type="PANTHER" id="PTHR47665">
    <property type="entry name" value="HISTONE DEACETYLASE-LIKE PROTEIN"/>
    <property type="match status" value="1"/>
</dbReference>
<dbReference type="Pfam" id="PF02148">
    <property type="entry name" value="zf-UBP"/>
    <property type="match status" value="1"/>
</dbReference>
<dbReference type="Gene3D" id="3.30.40.10">
    <property type="entry name" value="Zinc/RING finger domain, C3HC4 (zinc finger)"/>
    <property type="match status" value="1"/>
</dbReference>
<dbReference type="Proteomes" id="UP000784294">
    <property type="component" value="Unassembled WGS sequence"/>
</dbReference>
<dbReference type="GO" id="GO:0008270">
    <property type="term" value="F:zinc ion binding"/>
    <property type="evidence" value="ECO:0007669"/>
    <property type="project" value="UniProtKB-KW"/>
</dbReference>
<organism evidence="4 5">
    <name type="scientific">Protopolystoma xenopodis</name>
    <dbReference type="NCBI Taxonomy" id="117903"/>
    <lineage>
        <taxon>Eukaryota</taxon>
        <taxon>Metazoa</taxon>
        <taxon>Spiralia</taxon>
        <taxon>Lophotrochozoa</taxon>
        <taxon>Platyhelminthes</taxon>
        <taxon>Monogenea</taxon>
        <taxon>Polyopisthocotylea</taxon>
        <taxon>Polystomatidea</taxon>
        <taxon>Polystomatidae</taxon>
        <taxon>Protopolystoma</taxon>
    </lineage>
</organism>
<evidence type="ECO:0000256" key="1">
    <source>
        <dbReference type="PROSITE-ProRule" id="PRU00502"/>
    </source>
</evidence>
<dbReference type="PROSITE" id="PS50271">
    <property type="entry name" value="ZF_UBP"/>
    <property type="match status" value="1"/>
</dbReference>
<feature type="compositionally biased region" description="Low complexity" evidence="2">
    <location>
        <begin position="65"/>
        <end position="75"/>
    </location>
</feature>
<name>A0A448XD43_9PLAT</name>
<protein>
    <recommendedName>
        <fullName evidence="3">UBP-type domain-containing protein</fullName>
    </recommendedName>
</protein>
<comment type="caution">
    <text evidence="4">The sequence shown here is derived from an EMBL/GenBank/DDBJ whole genome shotgun (WGS) entry which is preliminary data.</text>
</comment>
<keyword evidence="5" id="KW-1185">Reference proteome</keyword>
<evidence type="ECO:0000313" key="5">
    <source>
        <dbReference type="Proteomes" id="UP000784294"/>
    </source>
</evidence>
<dbReference type="EMBL" id="CAAALY010246584">
    <property type="protein sequence ID" value="VEL33868.1"/>
    <property type="molecule type" value="Genomic_DNA"/>
</dbReference>
<dbReference type="PANTHER" id="PTHR47665:SF1">
    <property type="entry name" value="HISTONE DEACETYLASE-LIKE PROTEIN"/>
    <property type="match status" value="1"/>
</dbReference>
<evidence type="ECO:0000256" key="2">
    <source>
        <dbReference type="SAM" id="MobiDB-lite"/>
    </source>
</evidence>
<feature type="domain" description="UBP-type" evidence="3">
    <location>
        <begin position="124"/>
        <end position="227"/>
    </location>
</feature>
<evidence type="ECO:0000259" key="3">
    <source>
        <dbReference type="PROSITE" id="PS50271"/>
    </source>
</evidence>
<gene>
    <name evidence="4" type="ORF">PXEA_LOCUS27308</name>
</gene>
<accession>A0A448XD43</accession>
<dbReference type="OrthoDB" id="424012at2759"/>
<keyword evidence="1" id="KW-0862">Zinc</keyword>
<dbReference type="SMART" id="SM00290">
    <property type="entry name" value="ZnF_UBP"/>
    <property type="match status" value="1"/>
</dbReference>
<sequence length="243" mass="26436">MPVLTYRPQDPGERQLCSSTPEHAAATTSLNVPFSAVGPLVSSLTTFVTPDISETPANSGERSEAPSSSALPISSSGGSRILGSASVSTLILAAGINTDDIHSFFGLNTSDQLPERIFAVEPLSWCQHLTATRPPLVNWIPDIRNSQCGECDNRSENWVCLTCYQVFCGRFARGHMLRHHSTTSHPMAMSYSDLSAWCYDCDAYVHNEASHFFGSLSHILPNFNLVSNILNCVGVLRHQAPQI</sequence>
<keyword evidence="1" id="KW-0863">Zinc-finger</keyword>
<dbReference type="AlphaFoldDB" id="A0A448XD43"/>
<dbReference type="SUPFAM" id="SSF57850">
    <property type="entry name" value="RING/U-box"/>
    <property type="match status" value="1"/>
</dbReference>
<dbReference type="InterPro" id="IPR001607">
    <property type="entry name" value="Znf_UBP"/>
</dbReference>
<dbReference type="InterPro" id="IPR013083">
    <property type="entry name" value="Znf_RING/FYVE/PHD"/>
</dbReference>
<proteinExistence type="predicted"/>
<feature type="region of interest" description="Disordered" evidence="2">
    <location>
        <begin position="52"/>
        <end position="75"/>
    </location>
</feature>